<protein>
    <submittedName>
        <fullName evidence="2">Uncharacterized protein</fullName>
    </submittedName>
</protein>
<dbReference type="SUPFAM" id="SSF54427">
    <property type="entry name" value="NTF2-like"/>
    <property type="match status" value="1"/>
</dbReference>
<organism evidence="2 3">
    <name type="scientific">Streptomonospora algeriensis</name>
    <dbReference type="NCBI Taxonomy" id="995084"/>
    <lineage>
        <taxon>Bacteria</taxon>
        <taxon>Bacillati</taxon>
        <taxon>Actinomycetota</taxon>
        <taxon>Actinomycetes</taxon>
        <taxon>Streptosporangiales</taxon>
        <taxon>Nocardiopsidaceae</taxon>
        <taxon>Streptomonospora</taxon>
    </lineage>
</organism>
<accession>A0ABW3BLU4</accession>
<reference evidence="3" key="1">
    <citation type="journal article" date="2019" name="Int. J. Syst. Evol. Microbiol.">
        <title>The Global Catalogue of Microorganisms (GCM) 10K type strain sequencing project: providing services to taxonomists for standard genome sequencing and annotation.</title>
        <authorList>
            <consortium name="The Broad Institute Genomics Platform"/>
            <consortium name="The Broad Institute Genome Sequencing Center for Infectious Disease"/>
            <person name="Wu L."/>
            <person name="Ma J."/>
        </authorList>
    </citation>
    <scope>NUCLEOTIDE SEQUENCE [LARGE SCALE GENOMIC DNA]</scope>
    <source>
        <strain evidence="3">CCUG 63369</strain>
    </source>
</reference>
<keyword evidence="3" id="KW-1185">Reference proteome</keyword>
<evidence type="ECO:0000313" key="2">
    <source>
        <dbReference type="EMBL" id="MFD0804040.1"/>
    </source>
</evidence>
<gene>
    <name evidence="2" type="ORF">ACFQZU_22365</name>
</gene>
<name>A0ABW3BLU4_9ACTN</name>
<dbReference type="Proteomes" id="UP001596956">
    <property type="component" value="Unassembled WGS sequence"/>
</dbReference>
<evidence type="ECO:0000313" key="3">
    <source>
        <dbReference type="Proteomes" id="UP001596956"/>
    </source>
</evidence>
<feature type="region of interest" description="Disordered" evidence="1">
    <location>
        <begin position="99"/>
        <end position="134"/>
    </location>
</feature>
<comment type="caution">
    <text evidence="2">The sequence shown here is derived from an EMBL/GenBank/DDBJ whole genome shotgun (WGS) entry which is preliminary data.</text>
</comment>
<sequence length="134" mass="13905">LDGLVALLDPDVVLRSDGGGAVRSALRPIRGARKVARFLLGVRSRFGAGLELRVAPVNGRPELVGRRAGRTEGVYAFAVSGGRISGIHVVLNPRKLKWADGAGGTGGVRSSADRTSTSTPIPGSNSPREAEELP</sequence>
<feature type="compositionally biased region" description="Polar residues" evidence="1">
    <location>
        <begin position="113"/>
        <end position="127"/>
    </location>
</feature>
<proteinExistence type="predicted"/>
<dbReference type="PANTHER" id="PTHR30173">
    <property type="entry name" value="SIGMA 19 FACTOR"/>
    <property type="match status" value="1"/>
</dbReference>
<dbReference type="InterPro" id="IPR052704">
    <property type="entry name" value="ECF_Sigma-70_Domain"/>
</dbReference>
<dbReference type="EMBL" id="JBHTHR010001305">
    <property type="protein sequence ID" value="MFD0804040.1"/>
    <property type="molecule type" value="Genomic_DNA"/>
</dbReference>
<evidence type="ECO:0000256" key="1">
    <source>
        <dbReference type="SAM" id="MobiDB-lite"/>
    </source>
</evidence>
<dbReference type="InterPro" id="IPR032710">
    <property type="entry name" value="NTF2-like_dom_sf"/>
</dbReference>
<dbReference type="PANTHER" id="PTHR30173:SF43">
    <property type="entry name" value="ECF RNA POLYMERASE SIGMA FACTOR SIGI-RELATED"/>
    <property type="match status" value="1"/>
</dbReference>
<feature type="non-terminal residue" evidence="2">
    <location>
        <position position="1"/>
    </location>
</feature>